<dbReference type="STRING" id="106549.A0A540N569"/>
<reference evidence="4 5" key="1">
    <citation type="journal article" date="2019" name="G3 (Bethesda)">
        <title>Sequencing of a Wild Apple (Malus baccata) Genome Unravels the Differences Between Cultivated and Wild Apple Species Regarding Disease Resistance and Cold Tolerance.</title>
        <authorList>
            <person name="Chen X."/>
        </authorList>
    </citation>
    <scope>NUCLEOTIDE SEQUENCE [LARGE SCALE GENOMIC DNA]</scope>
    <source>
        <strain evidence="5">cv. Shandingzi</strain>
        <tissue evidence="4">Leaves</tissue>
    </source>
</reference>
<dbReference type="GO" id="GO:0031593">
    <property type="term" value="F:polyubiquitin modification-dependent protein binding"/>
    <property type="evidence" value="ECO:0007669"/>
    <property type="project" value="TreeGrafter"/>
</dbReference>
<feature type="compositionally biased region" description="Polar residues" evidence="1">
    <location>
        <begin position="362"/>
        <end position="386"/>
    </location>
</feature>
<evidence type="ECO:0000259" key="3">
    <source>
        <dbReference type="PROSITE" id="PS50053"/>
    </source>
</evidence>
<comment type="caution">
    <text evidence="4">The sequence shown here is derived from an EMBL/GenBank/DDBJ whole genome shotgun (WGS) entry which is preliminary data.</text>
</comment>
<evidence type="ECO:0000313" key="5">
    <source>
        <dbReference type="Proteomes" id="UP000315295"/>
    </source>
</evidence>
<dbReference type="GO" id="GO:0005829">
    <property type="term" value="C:cytosol"/>
    <property type="evidence" value="ECO:0007669"/>
    <property type="project" value="TreeGrafter"/>
</dbReference>
<dbReference type="PANTHER" id="PTHR10677">
    <property type="entry name" value="UBIQUILIN"/>
    <property type="match status" value="1"/>
</dbReference>
<proteinExistence type="predicted"/>
<organism evidence="4 5">
    <name type="scientific">Malus baccata</name>
    <name type="common">Siberian crab apple</name>
    <name type="synonym">Pyrus baccata</name>
    <dbReference type="NCBI Taxonomy" id="106549"/>
    <lineage>
        <taxon>Eukaryota</taxon>
        <taxon>Viridiplantae</taxon>
        <taxon>Streptophyta</taxon>
        <taxon>Embryophyta</taxon>
        <taxon>Tracheophyta</taxon>
        <taxon>Spermatophyta</taxon>
        <taxon>Magnoliopsida</taxon>
        <taxon>eudicotyledons</taxon>
        <taxon>Gunneridae</taxon>
        <taxon>Pentapetalae</taxon>
        <taxon>rosids</taxon>
        <taxon>fabids</taxon>
        <taxon>Rosales</taxon>
        <taxon>Rosaceae</taxon>
        <taxon>Amygdaloideae</taxon>
        <taxon>Maleae</taxon>
        <taxon>Malus</taxon>
    </lineage>
</organism>
<keyword evidence="5" id="KW-1185">Reference proteome</keyword>
<dbReference type="InterPro" id="IPR015940">
    <property type="entry name" value="UBA"/>
</dbReference>
<dbReference type="Proteomes" id="UP000315295">
    <property type="component" value="Unassembled WGS sequence"/>
</dbReference>
<evidence type="ECO:0008006" key="6">
    <source>
        <dbReference type="Google" id="ProtNLM"/>
    </source>
</evidence>
<dbReference type="SUPFAM" id="SSF46934">
    <property type="entry name" value="UBA-like"/>
    <property type="match status" value="1"/>
</dbReference>
<dbReference type="GO" id="GO:0006511">
    <property type="term" value="P:ubiquitin-dependent protein catabolic process"/>
    <property type="evidence" value="ECO:0007669"/>
    <property type="project" value="TreeGrafter"/>
</dbReference>
<dbReference type="SUPFAM" id="SSF54236">
    <property type="entry name" value="Ubiquitin-like"/>
    <property type="match status" value="1"/>
</dbReference>
<dbReference type="Pfam" id="PF00240">
    <property type="entry name" value="ubiquitin"/>
    <property type="match status" value="1"/>
</dbReference>
<evidence type="ECO:0000259" key="2">
    <source>
        <dbReference type="PROSITE" id="PS50030"/>
    </source>
</evidence>
<gene>
    <name evidence="4" type="ORF">C1H46_008234</name>
</gene>
<dbReference type="CDD" id="cd16106">
    <property type="entry name" value="Ubl_Dsk2p_like"/>
    <property type="match status" value="1"/>
</dbReference>
<evidence type="ECO:0000256" key="1">
    <source>
        <dbReference type="SAM" id="MobiDB-lite"/>
    </source>
</evidence>
<dbReference type="SMART" id="SM00727">
    <property type="entry name" value="STI1"/>
    <property type="match status" value="4"/>
</dbReference>
<dbReference type="InterPro" id="IPR015496">
    <property type="entry name" value="Ubiquilin"/>
</dbReference>
<dbReference type="CDD" id="cd14399">
    <property type="entry name" value="UBA_PLICs"/>
    <property type="match status" value="1"/>
</dbReference>
<protein>
    <recommendedName>
        <fullName evidence="6">Ubiquitin-like domain-containing protein</fullName>
    </recommendedName>
</protein>
<dbReference type="Pfam" id="PF23195">
    <property type="entry name" value="UBQLN1"/>
    <property type="match status" value="2"/>
</dbReference>
<dbReference type="Gene3D" id="1.10.8.10">
    <property type="entry name" value="DNA helicase RuvA subunit, C-terminal domain"/>
    <property type="match status" value="1"/>
</dbReference>
<dbReference type="InterPro" id="IPR009060">
    <property type="entry name" value="UBA-like_sf"/>
</dbReference>
<feature type="domain" description="UBA" evidence="2">
    <location>
        <begin position="577"/>
        <end position="621"/>
    </location>
</feature>
<dbReference type="PROSITE" id="PS50030">
    <property type="entry name" value="UBA"/>
    <property type="match status" value="1"/>
</dbReference>
<evidence type="ECO:0000313" key="4">
    <source>
        <dbReference type="EMBL" id="TQE06169.1"/>
    </source>
</evidence>
<dbReference type="Gene3D" id="1.10.260.100">
    <property type="match status" value="1"/>
</dbReference>
<dbReference type="PANTHER" id="PTHR10677:SF53">
    <property type="entry name" value="UBIQUILIN-RELATED"/>
    <property type="match status" value="1"/>
</dbReference>
<dbReference type="GO" id="GO:0005634">
    <property type="term" value="C:nucleus"/>
    <property type="evidence" value="ECO:0007669"/>
    <property type="project" value="UniProtKB-ARBA"/>
</dbReference>
<accession>A0A540N569</accession>
<dbReference type="SMART" id="SM00165">
    <property type="entry name" value="UBA"/>
    <property type="match status" value="1"/>
</dbReference>
<dbReference type="InterPro" id="IPR029071">
    <property type="entry name" value="Ubiquitin-like_domsf"/>
</dbReference>
<dbReference type="Gene3D" id="3.10.20.90">
    <property type="entry name" value="Phosphatidylinositol 3-kinase Catalytic Subunit, Chain A, domain 1"/>
    <property type="match status" value="1"/>
</dbReference>
<dbReference type="PROSITE" id="PS50053">
    <property type="entry name" value="UBIQUITIN_2"/>
    <property type="match status" value="1"/>
</dbReference>
<feature type="region of interest" description="Disordered" evidence="1">
    <location>
        <begin position="362"/>
        <end position="412"/>
    </location>
</feature>
<dbReference type="FunFam" id="1.10.260.100:FF:000005">
    <property type="entry name" value="Ubiquitin domain-containing protein DSK2b"/>
    <property type="match status" value="1"/>
</dbReference>
<feature type="domain" description="Ubiquitin-like" evidence="3">
    <location>
        <begin position="23"/>
        <end position="82"/>
    </location>
</feature>
<dbReference type="SMART" id="SM00213">
    <property type="entry name" value="UBQ"/>
    <property type="match status" value="1"/>
</dbReference>
<dbReference type="EMBL" id="VIEB01000109">
    <property type="protein sequence ID" value="TQE06169.1"/>
    <property type="molecule type" value="Genomic_DNA"/>
</dbReference>
<name>A0A540N569_MALBA</name>
<dbReference type="FunFam" id="1.10.8.10:FF:000042">
    <property type="entry name" value="Ubiquitin domain-containing protein DSK2b"/>
    <property type="match status" value="1"/>
</dbReference>
<feature type="compositionally biased region" description="Polar residues" evidence="1">
    <location>
        <begin position="394"/>
        <end position="410"/>
    </location>
</feature>
<sequence length="624" mass="66575">MGGGSEGSVDDAAQSDGGHGVKVNVNVKCSNGSKFTVQIGLESTVGSFKEVLSPKCDIPANQQRLIYKGRILKDDQTLQSYDAFTDYSYSGKKVAATRLECVVLVVGSAALGACSKVICLDIRQFPAKEFVFLVENDDLSLVALLTEGLEADHTLHLVRASANTGVATNAGAANSTQARGVRSSEGSGTLGGSGFGTLPSLGLGLNGNGMGGAGGLFGAGFPEFDQMQQQMTQNPNVMRDIMNMPAIQNIMNNPDIMRNLIMNNPQMREVIDRNPELAHVLNDPSTLRQTLEAARNPELMREMMRNTDRAMSNIEATPEGFNMLRRMYENVQEPFMNATTMAGDAGSDGSNPFAALLGAEGGNQTRAQSTNQSTVSSDSATGSPAPNTNPLPNPWSSAGTGVGQTNTAWSNPFGDATLQTPSGTARSSLAGISYPELEGAFGAMPQDSNLLNQLMQNPAVSQIMQSLLSNPEYMNEILGSNPQLRSMLDSNSYLREMMQNPEFLRQLASPETMQMLLTLQQSLLSQLGRQQQQSTQEPGQTGANTGILNNMGLDALMNMFGGLGTGNLAVPNRPDVPPEELYAAQLSQLQEMGFFDRQENIRALMATAGNVHAAVERLLGNLGR</sequence>
<dbReference type="Pfam" id="PF00627">
    <property type="entry name" value="UBA"/>
    <property type="match status" value="1"/>
</dbReference>
<dbReference type="InterPro" id="IPR000626">
    <property type="entry name" value="Ubiquitin-like_dom"/>
</dbReference>
<dbReference type="AlphaFoldDB" id="A0A540N569"/>
<dbReference type="InterPro" id="IPR006636">
    <property type="entry name" value="STI1_HS-bd"/>
</dbReference>